<evidence type="ECO:0000313" key="1">
    <source>
        <dbReference type="EMBL" id="MCI68433.1"/>
    </source>
</evidence>
<reference evidence="1 2" key="1">
    <citation type="journal article" date="2018" name="Front. Plant Sci.">
        <title>Red Clover (Trifolium pratense) and Zigzag Clover (T. medium) - A Picture of Genomic Similarities and Differences.</title>
        <authorList>
            <person name="Dluhosova J."/>
            <person name="Istvanek J."/>
            <person name="Nedelnik J."/>
            <person name="Repkova J."/>
        </authorList>
    </citation>
    <scope>NUCLEOTIDE SEQUENCE [LARGE SCALE GENOMIC DNA]</scope>
    <source>
        <strain evidence="2">cv. 10/8</strain>
        <tissue evidence="1">Leaf</tissue>
    </source>
</reference>
<proteinExistence type="predicted"/>
<accession>A0A392U4L2</accession>
<evidence type="ECO:0000313" key="2">
    <source>
        <dbReference type="Proteomes" id="UP000265520"/>
    </source>
</evidence>
<keyword evidence="2" id="KW-1185">Reference proteome</keyword>
<protein>
    <submittedName>
        <fullName evidence="1">Uncharacterized protein</fullName>
    </submittedName>
</protein>
<dbReference type="EMBL" id="LXQA010736343">
    <property type="protein sequence ID" value="MCI68433.1"/>
    <property type="molecule type" value="Genomic_DNA"/>
</dbReference>
<name>A0A392U4L2_9FABA</name>
<sequence length="33" mass="3509">EKKTTKKVASDVSTNEVGASATPAVLKPVKYFN</sequence>
<organism evidence="1 2">
    <name type="scientific">Trifolium medium</name>
    <dbReference type="NCBI Taxonomy" id="97028"/>
    <lineage>
        <taxon>Eukaryota</taxon>
        <taxon>Viridiplantae</taxon>
        <taxon>Streptophyta</taxon>
        <taxon>Embryophyta</taxon>
        <taxon>Tracheophyta</taxon>
        <taxon>Spermatophyta</taxon>
        <taxon>Magnoliopsida</taxon>
        <taxon>eudicotyledons</taxon>
        <taxon>Gunneridae</taxon>
        <taxon>Pentapetalae</taxon>
        <taxon>rosids</taxon>
        <taxon>fabids</taxon>
        <taxon>Fabales</taxon>
        <taxon>Fabaceae</taxon>
        <taxon>Papilionoideae</taxon>
        <taxon>50 kb inversion clade</taxon>
        <taxon>NPAAA clade</taxon>
        <taxon>Hologalegina</taxon>
        <taxon>IRL clade</taxon>
        <taxon>Trifolieae</taxon>
        <taxon>Trifolium</taxon>
    </lineage>
</organism>
<comment type="caution">
    <text evidence="1">The sequence shown here is derived from an EMBL/GenBank/DDBJ whole genome shotgun (WGS) entry which is preliminary data.</text>
</comment>
<feature type="non-terminal residue" evidence="1">
    <location>
        <position position="1"/>
    </location>
</feature>
<dbReference type="Proteomes" id="UP000265520">
    <property type="component" value="Unassembled WGS sequence"/>
</dbReference>
<dbReference type="AlphaFoldDB" id="A0A392U4L2"/>